<sequence>MIELYAPTRSRTWPTTLTLAQITLARARLHSDGPGAALEALDPVLTVPVGQRIPQVVTALLALGADLQAQQVERSSDTRTLVDAIAAFIPATAHG</sequence>
<gene>
    <name evidence="1" type="ORF">HGB38_00615</name>
</gene>
<dbReference type="AlphaFoldDB" id="A0A7X6R100"/>
<name>A0A7X6R100_9NOCA</name>
<keyword evidence="2" id="KW-1185">Reference proteome</keyword>
<accession>A0A7X6R100</accession>
<evidence type="ECO:0000313" key="1">
    <source>
        <dbReference type="EMBL" id="NKY24745.1"/>
    </source>
</evidence>
<dbReference type="Proteomes" id="UP000540698">
    <property type="component" value="Unassembled WGS sequence"/>
</dbReference>
<dbReference type="RefSeq" id="WP_062972768.1">
    <property type="nucleotide sequence ID" value="NZ_JAAXOS010000001.1"/>
</dbReference>
<dbReference type="EMBL" id="JAAXOS010000001">
    <property type="protein sequence ID" value="NKY24745.1"/>
    <property type="molecule type" value="Genomic_DNA"/>
</dbReference>
<evidence type="ECO:0000313" key="2">
    <source>
        <dbReference type="Proteomes" id="UP000540698"/>
    </source>
</evidence>
<protein>
    <submittedName>
        <fullName evidence="1">Uncharacterized protein</fullName>
    </submittedName>
</protein>
<proteinExistence type="predicted"/>
<reference evidence="1 2" key="1">
    <citation type="submission" date="2020-04" db="EMBL/GenBank/DDBJ databases">
        <title>MicrobeNet Type strains.</title>
        <authorList>
            <person name="Nicholson A.C."/>
        </authorList>
    </citation>
    <scope>NUCLEOTIDE SEQUENCE [LARGE SCALE GENOMIC DNA]</scope>
    <source>
        <strain evidence="1 2">DSM 44956</strain>
    </source>
</reference>
<comment type="caution">
    <text evidence="1">The sequence shown here is derived from an EMBL/GenBank/DDBJ whole genome shotgun (WGS) entry which is preliminary data.</text>
</comment>
<organism evidence="1 2">
    <name type="scientific">Nocardia gamkensis</name>
    <dbReference type="NCBI Taxonomy" id="352869"/>
    <lineage>
        <taxon>Bacteria</taxon>
        <taxon>Bacillati</taxon>
        <taxon>Actinomycetota</taxon>
        <taxon>Actinomycetes</taxon>
        <taxon>Mycobacteriales</taxon>
        <taxon>Nocardiaceae</taxon>
        <taxon>Nocardia</taxon>
    </lineage>
</organism>